<feature type="domain" description="FAD-binding" evidence="1">
    <location>
        <begin position="4"/>
        <end position="39"/>
    </location>
</feature>
<accession>A0A814YE41</accession>
<gene>
    <name evidence="2" type="ORF">JYZ213_LOCUS28375</name>
</gene>
<dbReference type="SUPFAM" id="SSF51905">
    <property type="entry name" value="FAD/NAD(P)-binding domain"/>
    <property type="match status" value="1"/>
</dbReference>
<organism evidence="2 3">
    <name type="scientific">Adineta steineri</name>
    <dbReference type="NCBI Taxonomy" id="433720"/>
    <lineage>
        <taxon>Eukaryota</taxon>
        <taxon>Metazoa</taxon>
        <taxon>Spiralia</taxon>
        <taxon>Gnathifera</taxon>
        <taxon>Rotifera</taxon>
        <taxon>Eurotatoria</taxon>
        <taxon>Bdelloidea</taxon>
        <taxon>Adinetida</taxon>
        <taxon>Adinetidae</taxon>
        <taxon>Adineta</taxon>
    </lineage>
</organism>
<feature type="non-terminal residue" evidence="2">
    <location>
        <position position="54"/>
    </location>
</feature>
<dbReference type="Gene3D" id="3.50.50.60">
    <property type="entry name" value="FAD/NAD(P)-binding domain"/>
    <property type="match status" value="1"/>
</dbReference>
<dbReference type="Gene3D" id="3.30.9.10">
    <property type="entry name" value="D-Amino Acid Oxidase, subunit A, domain 2"/>
    <property type="match status" value="1"/>
</dbReference>
<reference evidence="2" key="1">
    <citation type="submission" date="2021-02" db="EMBL/GenBank/DDBJ databases">
        <authorList>
            <person name="Nowell W R."/>
        </authorList>
    </citation>
    <scope>NUCLEOTIDE SEQUENCE</scope>
</reference>
<dbReference type="EMBL" id="CAJNOG010000412">
    <property type="protein sequence ID" value="CAF1227936.1"/>
    <property type="molecule type" value="Genomic_DNA"/>
</dbReference>
<evidence type="ECO:0000313" key="3">
    <source>
        <dbReference type="Proteomes" id="UP000663845"/>
    </source>
</evidence>
<dbReference type="InterPro" id="IPR036188">
    <property type="entry name" value="FAD/NAD-bd_sf"/>
</dbReference>
<comment type="caution">
    <text evidence="2">The sequence shown here is derived from an EMBL/GenBank/DDBJ whole genome shotgun (WGS) entry which is preliminary data.</text>
</comment>
<name>A0A814YE41_9BILA</name>
<dbReference type="Pfam" id="PF01494">
    <property type="entry name" value="FAD_binding_3"/>
    <property type="match status" value="1"/>
</dbReference>
<dbReference type="Proteomes" id="UP000663845">
    <property type="component" value="Unassembled WGS sequence"/>
</dbReference>
<evidence type="ECO:0000313" key="2">
    <source>
        <dbReference type="EMBL" id="CAF1227936.1"/>
    </source>
</evidence>
<sequence>MSKSNVLIAGAGIAGPILAFWLSRAGMRSVVVERAPELRTAGQTIDIRGVGFEV</sequence>
<dbReference type="InterPro" id="IPR051704">
    <property type="entry name" value="FAD_aromatic-hydroxylase"/>
</dbReference>
<evidence type="ECO:0000259" key="1">
    <source>
        <dbReference type="Pfam" id="PF01494"/>
    </source>
</evidence>
<dbReference type="InterPro" id="IPR002938">
    <property type="entry name" value="FAD-bd"/>
</dbReference>
<proteinExistence type="predicted"/>
<dbReference type="PANTHER" id="PTHR46865:SF2">
    <property type="entry name" value="MONOOXYGENASE"/>
    <property type="match status" value="1"/>
</dbReference>
<dbReference type="GO" id="GO:0071949">
    <property type="term" value="F:FAD binding"/>
    <property type="evidence" value="ECO:0007669"/>
    <property type="project" value="InterPro"/>
</dbReference>
<protein>
    <recommendedName>
        <fullName evidence="1">FAD-binding domain-containing protein</fullName>
    </recommendedName>
</protein>
<dbReference type="PANTHER" id="PTHR46865">
    <property type="entry name" value="OXIDOREDUCTASE-RELATED"/>
    <property type="match status" value="1"/>
</dbReference>
<dbReference type="AlphaFoldDB" id="A0A814YE41"/>